<evidence type="ECO:0000256" key="2">
    <source>
        <dbReference type="ARBA" id="ARBA00022448"/>
    </source>
</evidence>
<dbReference type="CDD" id="cd06261">
    <property type="entry name" value="TM_PBP2"/>
    <property type="match status" value="1"/>
</dbReference>
<dbReference type="SUPFAM" id="SSF161098">
    <property type="entry name" value="MetI-like"/>
    <property type="match status" value="1"/>
</dbReference>
<feature type="transmembrane region" description="Helical" evidence="7">
    <location>
        <begin position="89"/>
        <end position="113"/>
    </location>
</feature>
<organism evidence="9 10">
    <name type="scientific">Streptomyces polyrhachis</name>
    <dbReference type="NCBI Taxonomy" id="1282885"/>
    <lineage>
        <taxon>Bacteria</taxon>
        <taxon>Bacillati</taxon>
        <taxon>Actinomycetota</taxon>
        <taxon>Actinomycetes</taxon>
        <taxon>Kitasatosporales</taxon>
        <taxon>Streptomycetaceae</taxon>
        <taxon>Streptomyces</taxon>
    </lineage>
</organism>
<sequence>MAANIPHPAPGRAKSERALRRRRRIWSYTALVAFAVFFLFPLVFLFVASLKPDSQILSDMSGWRSFLPVGDISLDNYAGVFERVPVGRFMVNSLLVTVLIVVFGLIVNSMAGFALSRLRWRGRGLVLAIIIATLIVPFETIAVPLVYWVAQLPTLVLEGGQIKYDIGWLNTYQVQIIPFVANAFSVFLFAQYFSTIPTSIDEAARIDGAGWFTIYRRIIVPLSGPAFATVAILTFLPAWNQYLWPLMVAQDESLRPVMVGLQYFFQDNPAWGEIMAYAAMITLPVLVVFLAFQRAFVSSVAASGVKG</sequence>
<keyword evidence="10" id="KW-1185">Reference proteome</keyword>
<evidence type="ECO:0000313" key="10">
    <source>
        <dbReference type="Proteomes" id="UP001596413"/>
    </source>
</evidence>
<dbReference type="PROSITE" id="PS50928">
    <property type="entry name" value="ABC_TM1"/>
    <property type="match status" value="1"/>
</dbReference>
<feature type="transmembrane region" description="Helical" evidence="7">
    <location>
        <begin position="170"/>
        <end position="193"/>
    </location>
</feature>
<name>A0ABW2GCI3_9ACTN</name>
<dbReference type="Pfam" id="PF00528">
    <property type="entry name" value="BPD_transp_1"/>
    <property type="match status" value="1"/>
</dbReference>
<keyword evidence="6 7" id="KW-0472">Membrane</keyword>
<comment type="caution">
    <text evidence="9">The sequence shown here is derived from an EMBL/GenBank/DDBJ whole genome shotgun (WGS) entry which is preliminary data.</text>
</comment>
<evidence type="ECO:0000256" key="6">
    <source>
        <dbReference type="ARBA" id="ARBA00023136"/>
    </source>
</evidence>
<dbReference type="InterPro" id="IPR000515">
    <property type="entry name" value="MetI-like"/>
</dbReference>
<dbReference type="Proteomes" id="UP001596413">
    <property type="component" value="Unassembled WGS sequence"/>
</dbReference>
<evidence type="ECO:0000259" key="8">
    <source>
        <dbReference type="PROSITE" id="PS50928"/>
    </source>
</evidence>
<proteinExistence type="inferred from homology"/>
<evidence type="ECO:0000256" key="4">
    <source>
        <dbReference type="ARBA" id="ARBA00022692"/>
    </source>
</evidence>
<keyword evidence="4 7" id="KW-0812">Transmembrane</keyword>
<reference evidence="10" key="1">
    <citation type="journal article" date="2019" name="Int. J. Syst. Evol. Microbiol.">
        <title>The Global Catalogue of Microorganisms (GCM) 10K type strain sequencing project: providing services to taxonomists for standard genome sequencing and annotation.</title>
        <authorList>
            <consortium name="The Broad Institute Genomics Platform"/>
            <consortium name="The Broad Institute Genome Sequencing Center for Infectious Disease"/>
            <person name="Wu L."/>
            <person name="Ma J."/>
        </authorList>
    </citation>
    <scope>NUCLEOTIDE SEQUENCE [LARGE SCALE GENOMIC DNA]</scope>
    <source>
        <strain evidence="10">CGMCC 1.13681</strain>
    </source>
</reference>
<feature type="transmembrane region" description="Helical" evidence="7">
    <location>
        <begin position="274"/>
        <end position="292"/>
    </location>
</feature>
<evidence type="ECO:0000256" key="3">
    <source>
        <dbReference type="ARBA" id="ARBA00022475"/>
    </source>
</evidence>
<comment type="subcellular location">
    <subcellularLocation>
        <location evidence="1 7">Cell membrane</location>
        <topology evidence="1 7">Multi-pass membrane protein</topology>
    </subcellularLocation>
</comment>
<dbReference type="RefSeq" id="WP_386412134.1">
    <property type="nucleotide sequence ID" value="NZ_JBHSZO010000005.1"/>
</dbReference>
<feature type="transmembrane region" description="Helical" evidence="7">
    <location>
        <begin position="25"/>
        <end position="50"/>
    </location>
</feature>
<evidence type="ECO:0000256" key="7">
    <source>
        <dbReference type="RuleBase" id="RU363032"/>
    </source>
</evidence>
<accession>A0ABW2GCI3</accession>
<dbReference type="Gene3D" id="1.10.3720.10">
    <property type="entry name" value="MetI-like"/>
    <property type="match status" value="1"/>
</dbReference>
<keyword evidence="2 7" id="KW-0813">Transport</keyword>
<dbReference type="PANTHER" id="PTHR43744">
    <property type="entry name" value="ABC TRANSPORTER PERMEASE PROTEIN MG189-RELATED-RELATED"/>
    <property type="match status" value="1"/>
</dbReference>
<dbReference type="PANTHER" id="PTHR43744:SF8">
    <property type="entry name" value="SN-GLYCEROL-3-PHOSPHATE TRANSPORT SYSTEM PERMEASE PROTEIN UGPE"/>
    <property type="match status" value="1"/>
</dbReference>
<feature type="transmembrane region" description="Helical" evidence="7">
    <location>
        <begin position="214"/>
        <end position="239"/>
    </location>
</feature>
<comment type="similarity">
    <text evidence="7">Belongs to the binding-protein-dependent transport system permease family.</text>
</comment>
<evidence type="ECO:0000313" key="9">
    <source>
        <dbReference type="EMBL" id="MFC7217426.1"/>
    </source>
</evidence>
<feature type="transmembrane region" description="Helical" evidence="7">
    <location>
        <begin position="125"/>
        <end position="150"/>
    </location>
</feature>
<dbReference type="EMBL" id="JBHSZO010000005">
    <property type="protein sequence ID" value="MFC7217426.1"/>
    <property type="molecule type" value="Genomic_DNA"/>
</dbReference>
<evidence type="ECO:0000256" key="1">
    <source>
        <dbReference type="ARBA" id="ARBA00004651"/>
    </source>
</evidence>
<dbReference type="InterPro" id="IPR035906">
    <property type="entry name" value="MetI-like_sf"/>
</dbReference>
<gene>
    <name evidence="9" type="ORF">ACFQLX_04455</name>
</gene>
<keyword evidence="5 7" id="KW-1133">Transmembrane helix</keyword>
<keyword evidence="3" id="KW-1003">Cell membrane</keyword>
<protein>
    <submittedName>
        <fullName evidence="9">Carbohydrate ABC transporter permease</fullName>
    </submittedName>
</protein>
<feature type="domain" description="ABC transmembrane type-1" evidence="8">
    <location>
        <begin position="90"/>
        <end position="292"/>
    </location>
</feature>
<evidence type="ECO:0000256" key="5">
    <source>
        <dbReference type="ARBA" id="ARBA00022989"/>
    </source>
</evidence>